<organism evidence="1 2">
    <name type="scientific">Eretmocerus hayati</name>
    <dbReference type="NCBI Taxonomy" id="131215"/>
    <lineage>
        <taxon>Eukaryota</taxon>
        <taxon>Metazoa</taxon>
        <taxon>Ecdysozoa</taxon>
        <taxon>Arthropoda</taxon>
        <taxon>Hexapoda</taxon>
        <taxon>Insecta</taxon>
        <taxon>Pterygota</taxon>
        <taxon>Neoptera</taxon>
        <taxon>Endopterygota</taxon>
        <taxon>Hymenoptera</taxon>
        <taxon>Apocrita</taxon>
        <taxon>Proctotrupomorpha</taxon>
        <taxon>Chalcidoidea</taxon>
        <taxon>Aphelinidae</taxon>
        <taxon>Aphelininae</taxon>
        <taxon>Eretmocerus</taxon>
    </lineage>
</organism>
<sequence>MPEEVAQAVGQGWDCLPQRSRVSYEQAYANFISWKALKEVRITNEVVLLTYFEQMSKICAPSTLLCRWAMLEMMIKRHEQIHIDRYPNLKCFIEKKNAKFCSKAVKTFTDTDIKIYLTQAPDHENLDAKAALILTISGNLKCKQIQNIRLRDIRLEETHLVVSIPITQTKVVRTFTITSPLKEVIEKFIKSRPSHQTHEELFLDFRHGKCTSQVMSIDKINQMPERIATWLNLEDPEKFTVQSLTHTSAMFFANVEASMATMKQHRGWNPTMVVENYIAVSVENKKIYNQIMINMVDDDESDHPARTVPDTESCKQPQPSTSSQPTSSELPAATQPSIVIKLNNRSIAISYPDGNIWA</sequence>
<evidence type="ECO:0000313" key="1">
    <source>
        <dbReference type="EMBL" id="KAJ8680891.1"/>
    </source>
</evidence>
<keyword evidence="2" id="KW-1185">Reference proteome</keyword>
<gene>
    <name evidence="1" type="ORF">QAD02_016678</name>
</gene>
<protein>
    <submittedName>
        <fullName evidence="1">Uncharacterized protein</fullName>
    </submittedName>
</protein>
<dbReference type="EMBL" id="CM056742">
    <property type="protein sequence ID" value="KAJ8680891.1"/>
    <property type="molecule type" value="Genomic_DNA"/>
</dbReference>
<dbReference type="Proteomes" id="UP001239111">
    <property type="component" value="Chromosome 2"/>
</dbReference>
<name>A0ACC2PDL6_9HYME</name>
<proteinExistence type="predicted"/>
<accession>A0ACC2PDL6</accession>
<evidence type="ECO:0000313" key="2">
    <source>
        <dbReference type="Proteomes" id="UP001239111"/>
    </source>
</evidence>
<comment type="caution">
    <text evidence="1">The sequence shown here is derived from an EMBL/GenBank/DDBJ whole genome shotgun (WGS) entry which is preliminary data.</text>
</comment>
<reference evidence="1" key="1">
    <citation type="submission" date="2023-04" db="EMBL/GenBank/DDBJ databases">
        <title>A chromosome-level genome assembly of the parasitoid wasp Eretmocerus hayati.</title>
        <authorList>
            <person name="Zhong Y."/>
            <person name="Liu S."/>
            <person name="Liu Y."/>
        </authorList>
    </citation>
    <scope>NUCLEOTIDE SEQUENCE</scope>
    <source>
        <strain evidence="1">ZJU_SS_LIU_2023</strain>
    </source>
</reference>